<evidence type="ECO:0000256" key="6">
    <source>
        <dbReference type="PROSITE-ProRule" id="PRU00169"/>
    </source>
</evidence>
<keyword evidence="5" id="KW-0804">Transcription</keyword>
<organism evidence="10 11">
    <name type="scientific">Mariniflexile aquimaris</name>
    <dbReference type="NCBI Taxonomy" id="881009"/>
    <lineage>
        <taxon>Bacteria</taxon>
        <taxon>Pseudomonadati</taxon>
        <taxon>Bacteroidota</taxon>
        <taxon>Flavobacteriia</taxon>
        <taxon>Flavobacteriales</taxon>
        <taxon>Flavobacteriaceae</taxon>
        <taxon>Mariniflexile</taxon>
    </lineage>
</organism>
<evidence type="ECO:0000313" key="11">
    <source>
        <dbReference type="Proteomes" id="UP001597011"/>
    </source>
</evidence>
<dbReference type="InterPro" id="IPR012318">
    <property type="entry name" value="HTH_CRP"/>
</dbReference>
<dbReference type="InterPro" id="IPR039420">
    <property type="entry name" value="WalR-like"/>
</dbReference>
<dbReference type="Gene3D" id="1.10.10.10">
    <property type="entry name" value="Winged helix-like DNA-binding domain superfamily/Winged helix DNA-binding domain"/>
    <property type="match status" value="1"/>
</dbReference>
<dbReference type="Gene3D" id="2.60.120.10">
    <property type="entry name" value="Jelly Rolls"/>
    <property type="match status" value="1"/>
</dbReference>
<dbReference type="PROSITE" id="PS51063">
    <property type="entry name" value="HTH_CRP_2"/>
    <property type="match status" value="1"/>
</dbReference>
<dbReference type="EMBL" id="JBHTIB010000012">
    <property type="protein sequence ID" value="MFD0836064.1"/>
    <property type="molecule type" value="Genomic_DNA"/>
</dbReference>
<keyword evidence="11" id="KW-1185">Reference proteome</keyword>
<dbReference type="InterPro" id="IPR001789">
    <property type="entry name" value="Sig_transdc_resp-reg_receiver"/>
</dbReference>
<dbReference type="InterPro" id="IPR036390">
    <property type="entry name" value="WH_DNA-bd_sf"/>
</dbReference>
<dbReference type="PANTHER" id="PTHR48111">
    <property type="entry name" value="REGULATOR OF RPOS"/>
    <property type="match status" value="1"/>
</dbReference>
<keyword evidence="4" id="KW-0238">DNA-binding</keyword>
<keyword evidence="2" id="KW-0902">Two-component regulatory system</keyword>
<sequence length="351" mass="39603">MKTVLLIEDDLAMRENTAEILELANYKVISASNGLSGIAKAEKHLPDIILCDILMPKTNGYKVLKILSENQKTNCIPFVFISVKAQTEDIRKGMNLGADDYITKPFTEEELLSVIERRLAKVSILINSVENANIIEAQPIEEEIRTLNDLKNYFDDYGSLIEFDKDEIIYRQGDHSNFIYLINKGAVKCHKIDEQGKELVTALYKVDDLFGFTSFINNLPYKETATAIEDIKLFAIPIAEFKDLLHNNHKVVLEIIEMLADNIAALKEQLLQMAYSSVNKKTAVTILRFAEKLNYKSGETIKISRSDLASVAGIAPETFIRALTILKNEGIIEAEGKNFKVVNLEKLKNIR</sequence>
<keyword evidence="1 6" id="KW-0597">Phosphoprotein</keyword>
<evidence type="ECO:0000313" key="10">
    <source>
        <dbReference type="EMBL" id="MFD0836064.1"/>
    </source>
</evidence>
<dbReference type="Proteomes" id="UP001597011">
    <property type="component" value="Unassembled WGS sequence"/>
</dbReference>
<dbReference type="Pfam" id="PF00027">
    <property type="entry name" value="cNMP_binding"/>
    <property type="match status" value="1"/>
</dbReference>
<comment type="caution">
    <text evidence="10">The sequence shown here is derived from an EMBL/GenBank/DDBJ whole genome shotgun (WGS) entry which is preliminary data.</text>
</comment>
<evidence type="ECO:0000256" key="1">
    <source>
        <dbReference type="ARBA" id="ARBA00022553"/>
    </source>
</evidence>
<dbReference type="SUPFAM" id="SSF46785">
    <property type="entry name" value="Winged helix' DNA-binding domain"/>
    <property type="match status" value="1"/>
</dbReference>
<evidence type="ECO:0000256" key="2">
    <source>
        <dbReference type="ARBA" id="ARBA00023012"/>
    </source>
</evidence>
<evidence type="ECO:0000256" key="5">
    <source>
        <dbReference type="ARBA" id="ARBA00023163"/>
    </source>
</evidence>
<dbReference type="SUPFAM" id="SSF51206">
    <property type="entry name" value="cAMP-binding domain-like"/>
    <property type="match status" value="1"/>
</dbReference>
<dbReference type="Pfam" id="PF00072">
    <property type="entry name" value="Response_reg"/>
    <property type="match status" value="1"/>
</dbReference>
<evidence type="ECO:0000259" key="7">
    <source>
        <dbReference type="PROSITE" id="PS50042"/>
    </source>
</evidence>
<name>A0ABW3BUD8_9FLAO</name>
<keyword evidence="3" id="KW-0805">Transcription regulation</keyword>
<dbReference type="InterPro" id="IPR036388">
    <property type="entry name" value="WH-like_DNA-bd_sf"/>
</dbReference>
<evidence type="ECO:0000256" key="4">
    <source>
        <dbReference type="ARBA" id="ARBA00023125"/>
    </source>
</evidence>
<feature type="modified residue" description="4-aspartylphosphate" evidence="6">
    <location>
        <position position="52"/>
    </location>
</feature>
<dbReference type="InterPro" id="IPR014710">
    <property type="entry name" value="RmlC-like_jellyroll"/>
</dbReference>
<dbReference type="InterPro" id="IPR018490">
    <property type="entry name" value="cNMP-bd_dom_sf"/>
</dbReference>
<evidence type="ECO:0000256" key="3">
    <source>
        <dbReference type="ARBA" id="ARBA00023015"/>
    </source>
</evidence>
<dbReference type="SMART" id="SM00419">
    <property type="entry name" value="HTH_CRP"/>
    <property type="match status" value="1"/>
</dbReference>
<feature type="domain" description="HTH crp-type" evidence="9">
    <location>
        <begin position="276"/>
        <end position="345"/>
    </location>
</feature>
<dbReference type="Pfam" id="PF13545">
    <property type="entry name" value="HTH_Crp_2"/>
    <property type="match status" value="1"/>
</dbReference>
<dbReference type="InterPro" id="IPR000595">
    <property type="entry name" value="cNMP-bd_dom"/>
</dbReference>
<evidence type="ECO:0000259" key="8">
    <source>
        <dbReference type="PROSITE" id="PS50110"/>
    </source>
</evidence>
<dbReference type="Gene3D" id="3.40.50.2300">
    <property type="match status" value="1"/>
</dbReference>
<dbReference type="RefSeq" id="WP_379941746.1">
    <property type="nucleotide sequence ID" value="NZ_JBHTIB010000012.1"/>
</dbReference>
<accession>A0ABW3BUD8</accession>
<dbReference type="PROSITE" id="PS50042">
    <property type="entry name" value="CNMP_BINDING_3"/>
    <property type="match status" value="1"/>
</dbReference>
<dbReference type="CDD" id="cd00038">
    <property type="entry name" value="CAP_ED"/>
    <property type="match status" value="1"/>
</dbReference>
<dbReference type="SMART" id="SM00100">
    <property type="entry name" value="cNMP"/>
    <property type="match status" value="1"/>
</dbReference>
<proteinExistence type="predicted"/>
<feature type="domain" description="Response regulatory" evidence="8">
    <location>
        <begin position="3"/>
        <end position="119"/>
    </location>
</feature>
<dbReference type="PANTHER" id="PTHR48111:SF4">
    <property type="entry name" value="DNA-BINDING DUAL TRANSCRIPTIONAL REGULATOR OMPR"/>
    <property type="match status" value="1"/>
</dbReference>
<dbReference type="SMART" id="SM00448">
    <property type="entry name" value="REC"/>
    <property type="match status" value="1"/>
</dbReference>
<gene>
    <name evidence="10" type="ORF">ACFQ0I_09830</name>
</gene>
<evidence type="ECO:0000259" key="9">
    <source>
        <dbReference type="PROSITE" id="PS51063"/>
    </source>
</evidence>
<reference evidence="11" key="1">
    <citation type="journal article" date="2019" name="Int. J. Syst. Evol. Microbiol.">
        <title>The Global Catalogue of Microorganisms (GCM) 10K type strain sequencing project: providing services to taxonomists for standard genome sequencing and annotation.</title>
        <authorList>
            <consortium name="The Broad Institute Genomics Platform"/>
            <consortium name="The Broad Institute Genome Sequencing Center for Infectious Disease"/>
            <person name="Wu L."/>
            <person name="Ma J."/>
        </authorList>
    </citation>
    <scope>NUCLEOTIDE SEQUENCE [LARGE SCALE GENOMIC DNA]</scope>
    <source>
        <strain evidence="11">CCUG 60529</strain>
    </source>
</reference>
<dbReference type="CDD" id="cd17574">
    <property type="entry name" value="REC_OmpR"/>
    <property type="match status" value="1"/>
</dbReference>
<feature type="domain" description="Cyclic nucleotide-binding" evidence="7">
    <location>
        <begin position="163"/>
        <end position="262"/>
    </location>
</feature>
<dbReference type="SUPFAM" id="SSF52172">
    <property type="entry name" value="CheY-like"/>
    <property type="match status" value="1"/>
</dbReference>
<dbReference type="PROSITE" id="PS50110">
    <property type="entry name" value="RESPONSE_REGULATORY"/>
    <property type="match status" value="1"/>
</dbReference>
<dbReference type="InterPro" id="IPR011006">
    <property type="entry name" value="CheY-like_superfamily"/>
</dbReference>
<protein>
    <submittedName>
        <fullName evidence="10">Response regulator</fullName>
    </submittedName>
</protein>